<reference evidence="2 3" key="1">
    <citation type="journal article" date="2021" name="BMC Biol.">
        <title>Horizontally acquired antibacterial genes associated with adaptive radiation of ladybird beetles.</title>
        <authorList>
            <person name="Li H.S."/>
            <person name="Tang X.F."/>
            <person name="Huang Y.H."/>
            <person name="Xu Z.Y."/>
            <person name="Chen M.L."/>
            <person name="Du X.Y."/>
            <person name="Qiu B.Y."/>
            <person name="Chen P.T."/>
            <person name="Zhang W."/>
            <person name="Slipinski A."/>
            <person name="Escalona H.E."/>
            <person name="Waterhouse R.M."/>
            <person name="Zwick A."/>
            <person name="Pang H."/>
        </authorList>
    </citation>
    <scope>NUCLEOTIDE SEQUENCE [LARGE SCALE GENOMIC DNA]</scope>
    <source>
        <strain evidence="2">SYSU2018</strain>
    </source>
</reference>
<gene>
    <name evidence="2" type="ORF">HHI36_015915</name>
</gene>
<accession>A0ABD2N7C9</accession>
<evidence type="ECO:0000256" key="1">
    <source>
        <dbReference type="SAM" id="MobiDB-lite"/>
    </source>
</evidence>
<dbReference type="Proteomes" id="UP001516400">
    <property type="component" value="Unassembled WGS sequence"/>
</dbReference>
<keyword evidence="3" id="KW-1185">Reference proteome</keyword>
<organism evidence="2 3">
    <name type="scientific">Cryptolaemus montrouzieri</name>
    <dbReference type="NCBI Taxonomy" id="559131"/>
    <lineage>
        <taxon>Eukaryota</taxon>
        <taxon>Metazoa</taxon>
        <taxon>Ecdysozoa</taxon>
        <taxon>Arthropoda</taxon>
        <taxon>Hexapoda</taxon>
        <taxon>Insecta</taxon>
        <taxon>Pterygota</taxon>
        <taxon>Neoptera</taxon>
        <taxon>Endopterygota</taxon>
        <taxon>Coleoptera</taxon>
        <taxon>Polyphaga</taxon>
        <taxon>Cucujiformia</taxon>
        <taxon>Coccinelloidea</taxon>
        <taxon>Coccinellidae</taxon>
        <taxon>Scymninae</taxon>
        <taxon>Scymnini</taxon>
        <taxon>Cryptolaemus</taxon>
    </lineage>
</organism>
<name>A0ABD2N7C9_9CUCU</name>
<dbReference type="AlphaFoldDB" id="A0ABD2N7C9"/>
<evidence type="ECO:0000313" key="2">
    <source>
        <dbReference type="EMBL" id="KAL3274533.1"/>
    </source>
</evidence>
<protein>
    <submittedName>
        <fullName evidence="2">Uncharacterized protein</fullName>
    </submittedName>
</protein>
<feature type="region of interest" description="Disordered" evidence="1">
    <location>
        <begin position="28"/>
        <end position="47"/>
    </location>
</feature>
<proteinExistence type="predicted"/>
<comment type="caution">
    <text evidence="2">The sequence shown here is derived from an EMBL/GenBank/DDBJ whole genome shotgun (WGS) entry which is preliminary data.</text>
</comment>
<dbReference type="EMBL" id="JABFTP020000062">
    <property type="protein sequence ID" value="KAL3274533.1"/>
    <property type="molecule type" value="Genomic_DNA"/>
</dbReference>
<evidence type="ECO:0000313" key="3">
    <source>
        <dbReference type="Proteomes" id="UP001516400"/>
    </source>
</evidence>
<sequence>MLSIFGKWRDQESRVDCQLQPLRIRRAQEKDSREKLEPPGEAQKESAKELAKTVAHSVLSAERVLKLFRTSGTETLEFKDLFIEYFAVLRSSQVFLESIPHNCRVAGSRMEYWR</sequence>